<feature type="domain" description="hAT-like transposase RNase-H fold" evidence="1">
    <location>
        <begin position="1"/>
        <end position="50"/>
    </location>
</feature>
<name>A0AAD8I7X4_9APIA</name>
<evidence type="ECO:0000313" key="2">
    <source>
        <dbReference type="EMBL" id="KAK1380345.1"/>
    </source>
</evidence>
<dbReference type="GO" id="GO:0003677">
    <property type="term" value="F:DNA binding"/>
    <property type="evidence" value="ECO:0007669"/>
    <property type="project" value="InterPro"/>
</dbReference>
<evidence type="ECO:0000313" key="3">
    <source>
        <dbReference type="Proteomes" id="UP001237642"/>
    </source>
</evidence>
<reference evidence="2" key="1">
    <citation type="submission" date="2023-02" db="EMBL/GenBank/DDBJ databases">
        <title>Genome of toxic invasive species Heracleum sosnowskyi carries increased number of genes despite the absence of recent whole-genome duplications.</title>
        <authorList>
            <person name="Schelkunov M."/>
            <person name="Shtratnikova V."/>
            <person name="Makarenko M."/>
            <person name="Klepikova A."/>
            <person name="Omelchenko D."/>
            <person name="Novikova G."/>
            <person name="Obukhova E."/>
            <person name="Bogdanov V."/>
            <person name="Penin A."/>
            <person name="Logacheva M."/>
        </authorList>
    </citation>
    <scope>NUCLEOTIDE SEQUENCE</scope>
    <source>
        <strain evidence="2">Hsosn_3</strain>
        <tissue evidence="2">Leaf</tissue>
    </source>
</reference>
<proteinExistence type="predicted"/>
<accession>A0AAD8I7X4</accession>
<dbReference type="Pfam" id="PF14372">
    <property type="entry name" value="hAT-like_RNase-H"/>
    <property type="match status" value="1"/>
</dbReference>
<reference evidence="2" key="2">
    <citation type="submission" date="2023-05" db="EMBL/GenBank/DDBJ databases">
        <authorList>
            <person name="Schelkunov M.I."/>
        </authorList>
    </citation>
    <scope>NUCLEOTIDE SEQUENCE</scope>
    <source>
        <strain evidence="2">Hsosn_3</strain>
        <tissue evidence="2">Leaf</tissue>
    </source>
</reference>
<comment type="caution">
    <text evidence="2">The sequence shown here is derived from an EMBL/GenBank/DDBJ whole genome shotgun (WGS) entry which is preliminary data.</text>
</comment>
<organism evidence="2 3">
    <name type="scientific">Heracleum sosnowskyi</name>
    <dbReference type="NCBI Taxonomy" id="360622"/>
    <lineage>
        <taxon>Eukaryota</taxon>
        <taxon>Viridiplantae</taxon>
        <taxon>Streptophyta</taxon>
        <taxon>Embryophyta</taxon>
        <taxon>Tracheophyta</taxon>
        <taxon>Spermatophyta</taxon>
        <taxon>Magnoliopsida</taxon>
        <taxon>eudicotyledons</taxon>
        <taxon>Gunneridae</taxon>
        <taxon>Pentapetalae</taxon>
        <taxon>asterids</taxon>
        <taxon>campanulids</taxon>
        <taxon>Apiales</taxon>
        <taxon>Apiaceae</taxon>
        <taxon>Apioideae</taxon>
        <taxon>apioid superclade</taxon>
        <taxon>Tordylieae</taxon>
        <taxon>Tordyliinae</taxon>
        <taxon>Heracleum</taxon>
    </lineage>
</organism>
<keyword evidence="3" id="KW-1185">Reference proteome</keyword>
<dbReference type="Proteomes" id="UP001237642">
    <property type="component" value="Unassembled WGS sequence"/>
</dbReference>
<gene>
    <name evidence="2" type="ORF">POM88_027089</name>
</gene>
<dbReference type="AlphaFoldDB" id="A0AAD8I7X4"/>
<sequence>MVMSIGAVMDPRFKMALPIFNFSTLYPKEGEAAKKLKYLRDVLAEIYQYYVAEDSKLKEINLQESDQLSSKKIESGEIGTLAGVSEFESFLLSSGTNMEPVKSELDDYLSEKVLRLGDYDDEDDAKRYTMNTGKSKMEEPFILMDVKDRARFHAKDVIKFNVVIHP</sequence>
<dbReference type="InterPro" id="IPR025525">
    <property type="entry name" value="hAT-like_transposase_RNase-H"/>
</dbReference>
<evidence type="ECO:0000259" key="1">
    <source>
        <dbReference type="Pfam" id="PF14372"/>
    </source>
</evidence>
<protein>
    <recommendedName>
        <fullName evidence="1">hAT-like transposase RNase-H fold domain-containing protein</fullName>
    </recommendedName>
</protein>
<dbReference type="EMBL" id="JAUIZM010000006">
    <property type="protein sequence ID" value="KAK1380345.1"/>
    <property type="molecule type" value="Genomic_DNA"/>
</dbReference>